<evidence type="ECO:0000259" key="2">
    <source>
        <dbReference type="Pfam" id="PF14331"/>
    </source>
</evidence>
<organism evidence="3">
    <name type="scientific">Singulisphaera sp. Ch08</name>
    <dbReference type="NCBI Taxonomy" id="3120278"/>
    <lineage>
        <taxon>Bacteria</taxon>
        <taxon>Pseudomonadati</taxon>
        <taxon>Planctomycetota</taxon>
        <taxon>Planctomycetia</taxon>
        <taxon>Isosphaerales</taxon>
        <taxon>Isosphaeraceae</taxon>
        <taxon>Singulisphaera</taxon>
    </lineage>
</organism>
<gene>
    <name evidence="3" type="ORF">V5E97_33760</name>
</gene>
<dbReference type="Pfam" id="PF14331">
    <property type="entry name" value="IcmF-related_N"/>
    <property type="match status" value="1"/>
</dbReference>
<reference evidence="3" key="1">
    <citation type="submission" date="2024-05" db="EMBL/GenBank/DDBJ databases">
        <title>Planctomycetes of the genus Singulisphaera possess chitinolytic capabilities.</title>
        <authorList>
            <person name="Ivanova A."/>
        </authorList>
    </citation>
    <scope>NUCLEOTIDE SEQUENCE</scope>
    <source>
        <strain evidence="3">Ch08T</strain>
    </source>
</reference>
<dbReference type="AlphaFoldDB" id="A0AAU7CDM4"/>
<dbReference type="EMBL" id="CP155447">
    <property type="protein sequence ID" value="XBH03237.1"/>
    <property type="molecule type" value="Genomic_DNA"/>
</dbReference>
<dbReference type="InterPro" id="IPR053156">
    <property type="entry name" value="T6SS_TssM-like"/>
</dbReference>
<keyword evidence="1" id="KW-1133">Transmembrane helix</keyword>
<feature type="transmembrane region" description="Helical" evidence="1">
    <location>
        <begin position="424"/>
        <end position="445"/>
    </location>
</feature>
<dbReference type="PANTHER" id="PTHR36153:SF1">
    <property type="entry name" value="TYPE VI SECRETION SYSTEM COMPONENT TSSM1"/>
    <property type="match status" value="1"/>
</dbReference>
<name>A0AAU7CDM4_9BACT</name>
<accession>A0AAU7CDM4</accession>
<feature type="transmembrane region" description="Helical" evidence="1">
    <location>
        <begin position="36"/>
        <end position="54"/>
    </location>
</feature>
<feature type="transmembrane region" description="Helical" evidence="1">
    <location>
        <begin position="12"/>
        <end position="29"/>
    </location>
</feature>
<keyword evidence="1" id="KW-0812">Transmembrane</keyword>
<feature type="domain" description="Type VI secretion system component TssM1 N-terminal" evidence="2">
    <location>
        <begin position="201"/>
        <end position="383"/>
    </location>
</feature>
<proteinExistence type="predicted"/>
<feature type="transmembrane region" description="Helical" evidence="1">
    <location>
        <begin position="74"/>
        <end position="92"/>
    </location>
</feature>
<sequence length="472" mass="52421">MSYYFSGFGQWVAMTIGVGITAVFAYFLARWSWRWFLALCVTVAAVIFLFLLPIRNPAHAFLDESTPPLFLNYFWTWIFVLIVGFTLSLISFGRALYQGRPAAVEAGGGEGSTDRSSEIDSAWREIQLRLSNARIEAGAQHVYLILVPDEGWASALVHSAGLQLFAEGPDGEAPVHAYATADGLFLSVAGASAFGVQSEEGSRSLENVCQRLLADRPNCPVVRGVVVLFPITWAGQPESVKWASSVREDLRTIERVLKVRCPVFAVFSEMETTPGFPEFVGRMSTALRQSRCGFAVPASHPFSGDLVQNGLIWMSGWYHGWILSLMADDLFNVPGNNQLFSLDIEFRRYRKRLRSVLEAAFSTHRETEPMLFRGCYFTATGASPREQAFTAGLLRGPRGRILAEHAVTQWTQQAKDDDRFYRKLALAVGLVGGGLSLLTWFAIIAMTANSVWWAGPVILIVVWLIAIFRIVR</sequence>
<dbReference type="RefSeq" id="WP_406695971.1">
    <property type="nucleotide sequence ID" value="NZ_CP155447.1"/>
</dbReference>
<protein>
    <submittedName>
        <fullName evidence="3">Type VI secretion protein IcmF/TssM N-terminal domain-containing protein</fullName>
    </submittedName>
</protein>
<feature type="transmembrane region" description="Helical" evidence="1">
    <location>
        <begin position="451"/>
        <end position="471"/>
    </location>
</feature>
<dbReference type="PANTHER" id="PTHR36153">
    <property type="entry name" value="INNER MEMBRANE PROTEIN-RELATED"/>
    <property type="match status" value="1"/>
</dbReference>
<evidence type="ECO:0000313" key="3">
    <source>
        <dbReference type="EMBL" id="XBH03237.1"/>
    </source>
</evidence>
<dbReference type="InterPro" id="IPR025743">
    <property type="entry name" value="TssM1_N"/>
</dbReference>
<evidence type="ECO:0000256" key="1">
    <source>
        <dbReference type="SAM" id="Phobius"/>
    </source>
</evidence>
<keyword evidence="1" id="KW-0472">Membrane</keyword>